<dbReference type="EMBL" id="CP157942">
    <property type="protein sequence ID" value="XBS66797.1"/>
    <property type="molecule type" value="Genomic_DNA"/>
</dbReference>
<dbReference type="AlphaFoldDB" id="A0AAU7Q1K2"/>
<sequence length="185" mass="20795">MKNHTIGSIMIKGGKREDNIVYPTVRVVLQVNKEGVDIAKLLSGSICEKYDVRTITFCHPNQEKKRGACCYINDDEERVYEIISGLYEMTLKWYVDGKECKIKVNIDGENGVTLLEGNGVTAEQLRANKEVKIGKKREPKSLYEALASQLQQRSSESVKVLQQPTTGMEDVTTTPTSTSQRCIFD</sequence>
<accession>A0AAU7Q1K2</accession>
<feature type="region of interest" description="Disordered" evidence="1">
    <location>
        <begin position="163"/>
        <end position="185"/>
    </location>
</feature>
<reference evidence="2" key="1">
    <citation type="submission" date="2024-06" db="EMBL/GenBank/DDBJ databases">
        <authorList>
            <person name="Dussert Y."/>
            <person name="Peccoud J."/>
            <person name="Pigeault R."/>
        </authorList>
    </citation>
    <scope>NUCLEOTIDE SEQUENCE</scope>
    <source>
        <strain evidence="2">WArc</strain>
    </source>
</reference>
<evidence type="ECO:0000256" key="1">
    <source>
        <dbReference type="SAM" id="MobiDB-lite"/>
    </source>
</evidence>
<gene>
    <name evidence="2" type="ORF">ABLO99_06250</name>
</gene>
<organism evidence="2">
    <name type="scientific">Wolbachia endosymbiont of Armadillidium arcangelii</name>
    <dbReference type="NCBI Taxonomy" id="3158571"/>
    <lineage>
        <taxon>Bacteria</taxon>
        <taxon>Pseudomonadati</taxon>
        <taxon>Pseudomonadota</taxon>
        <taxon>Alphaproteobacteria</taxon>
        <taxon>Rickettsiales</taxon>
        <taxon>Anaplasmataceae</taxon>
        <taxon>Wolbachieae</taxon>
        <taxon>Wolbachia</taxon>
    </lineage>
</organism>
<proteinExistence type="predicted"/>
<dbReference type="RefSeq" id="WP_349967257.1">
    <property type="nucleotide sequence ID" value="NZ_CP157942.1"/>
</dbReference>
<name>A0AAU7Q1K2_9RICK</name>
<evidence type="ECO:0000313" key="2">
    <source>
        <dbReference type="EMBL" id="XBS66797.1"/>
    </source>
</evidence>
<protein>
    <submittedName>
        <fullName evidence="2">Uncharacterized protein</fullName>
    </submittedName>
</protein>